<evidence type="ECO:0000259" key="13">
    <source>
        <dbReference type="Pfam" id="PF17749"/>
    </source>
</evidence>
<evidence type="ECO:0000256" key="10">
    <source>
        <dbReference type="SAM" id="Coils"/>
    </source>
</evidence>
<organism evidence="14">
    <name type="scientific">Trypanosoma vivax (strain Y486)</name>
    <dbReference type="NCBI Taxonomy" id="1055687"/>
    <lineage>
        <taxon>Eukaryota</taxon>
        <taxon>Discoba</taxon>
        <taxon>Euglenozoa</taxon>
        <taxon>Kinetoplastea</taxon>
        <taxon>Metakinetoplastina</taxon>
        <taxon>Trypanosomatida</taxon>
        <taxon>Trypanosomatidae</taxon>
        <taxon>Trypanosoma</taxon>
        <taxon>Duttonella</taxon>
    </lineage>
</organism>
<dbReference type="VEuPathDB" id="TriTrypDB:TvY486_1000410"/>
<dbReference type="GO" id="GO:0070507">
    <property type="term" value="P:regulation of microtubule cytoskeleton organization"/>
    <property type="evidence" value="ECO:0007669"/>
    <property type="project" value="TreeGrafter"/>
</dbReference>
<dbReference type="PANTHER" id="PTHR31363">
    <property type="entry name" value="TRAF3-INTERACTING PROTEIN 1"/>
    <property type="match status" value="1"/>
</dbReference>
<dbReference type="GO" id="GO:0048731">
    <property type="term" value="P:system development"/>
    <property type="evidence" value="ECO:0007669"/>
    <property type="project" value="UniProtKB-ARBA"/>
</dbReference>
<dbReference type="GO" id="GO:0008017">
    <property type="term" value="F:microtubule binding"/>
    <property type="evidence" value="ECO:0007669"/>
    <property type="project" value="InterPro"/>
</dbReference>
<evidence type="ECO:0000256" key="2">
    <source>
        <dbReference type="ARBA" id="ARBA00004430"/>
    </source>
</evidence>
<evidence type="ECO:0000256" key="6">
    <source>
        <dbReference type="ARBA" id="ARBA00023212"/>
    </source>
</evidence>
<feature type="domain" description="TRAF3-interacting protein 1 C-terminal" evidence="13">
    <location>
        <begin position="451"/>
        <end position="610"/>
    </location>
</feature>
<dbReference type="Gene3D" id="1.10.418.50">
    <property type="entry name" value="Microtubule-binding protein MIP-T3"/>
    <property type="match status" value="1"/>
</dbReference>
<reference evidence="14" key="1">
    <citation type="journal article" date="2012" name="Proc. Natl. Acad. Sci. U.S.A.">
        <title>Antigenic diversity is generated by distinct evolutionary mechanisms in African trypanosome species.</title>
        <authorList>
            <person name="Jackson A.P."/>
            <person name="Berry A."/>
            <person name="Aslett M."/>
            <person name="Allison H.C."/>
            <person name="Burton P."/>
            <person name="Vavrova-Anderson J."/>
            <person name="Brown R."/>
            <person name="Browne H."/>
            <person name="Corton N."/>
            <person name="Hauser H."/>
            <person name="Gamble J."/>
            <person name="Gilderthorp R."/>
            <person name="Marcello L."/>
            <person name="McQuillan J."/>
            <person name="Otto T.D."/>
            <person name="Quail M.A."/>
            <person name="Sanders M.J."/>
            <person name="van Tonder A."/>
            <person name="Ginger M.L."/>
            <person name="Field M.C."/>
            <person name="Barry J.D."/>
            <person name="Hertz-Fowler C."/>
            <person name="Berriman M."/>
        </authorList>
    </citation>
    <scope>NUCLEOTIDE SEQUENCE</scope>
    <source>
        <strain evidence="14">Y486</strain>
    </source>
</reference>
<dbReference type="GO" id="GO:0030992">
    <property type="term" value="C:intraciliary transport particle B"/>
    <property type="evidence" value="ECO:0007669"/>
    <property type="project" value="TreeGrafter"/>
</dbReference>
<dbReference type="EMBL" id="HE573026">
    <property type="protein sequence ID" value="CCC50987.1"/>
    <property type="molecule type" value="Genomic_DNA"/>
</dbReference>
<keyword evidence="3" id="KW-0963">Cytoplasm</keyword>
<dbReference type="GO" id="GO:0060271">
    <property type="term" value="P:cilium assembly"/>
    <property type="evidence" value="ECO:0007669"/>
    <property type="project" value="TreeGrafter"/>
</dbReference>
<dbReference type="InterPro" id="IPR040468">
    <property type="entry name" value="TRAF3IP1_N"/>
</dbReference>
<feature type="compositionally biased region" description="Basic residues" evidence="11">
    <location>
        <begin position="166"/>
        <end position="175"/>
    </location>
</feature>
<dbReference type="PANTHER" id="PTHR31363:SF0">
    <property type="entry name" value="TRAF3-INTERACTING PROTEIN 1"/>
    <property type="match status" value="1"/>
</dbReference>
<feature type="compositionally biased region" description="Basic and acidic residues" evidence="11">
    <location>
        <begin position="302"/>
        <end position="316"/>
    </location>
</feature>
<evidence type="ECO:0000256" key="11">
    <source>
        <dbReference type="SAM" id="MobiDB-lite"/>
    </source>
</evidence>
<dbReference type="InterPro" id="IPR018799">
    <property type="entry name" value="TRAF3IP1"/>
</dbReference>
<dbReference type="GO" id="GO:0005930">
    <property type="term" value="C:axoneme"/>
    <property type="evidence" value="ECO:0007669"/>
    <property type="project" value="UniProtKB-SubCell"/>
</dbReference>
<dbReference type="Pfam" id="PF17749">
    <property type="entry name" value="MIP-T3_C"/>
    <property type="match status" value="1"/>
</dbReference>
<evidence type="ECO:0000256" key="1">
    <source>
        <dbReference type="ARBA" id="ARBA00004120"/>
    </source>
</evidence>
<feature type="compositionally biased region" description="Basic and acidic residues" evidence="11">
    <location>
        <begin position="131"/>
        <end position="145"/>
    </location>
</feature>
<evidence type="ECO:0000256" key="7">
    <source>
        <dbReference type="ARBA" id="ARBA00023273"/>
    </source>
</evidence>
<feature type="compositionally biased region" description="Basic residues" evidence="11">
    <location>
        <begin position="327"/>
        <end position="336"/>
    </location>
</feature>
<feature type="compositionally biased region" description="Basic and acidic residues" evidence="11">
    <location>
        <begin position="475"/>
        <end position="484"/>
    </location>
</feature>
<dbReference type="InterPro" id="IPR042576">
    <property type="entry name" value="TRAF3IP1_N_sf"/>
</dbReference>
<evidence type="ECO:0000256" key="8">
    <source>
        <dbReference type="ARBA" id="ARBA00043971"/>
    </source>
</evidence>
<feature type="compositionally biased region" description="Basic residues" evidence="11">
    <location>
        <begin position="208"/>
        <end position="217"/>
    </location>
</feature>
<dbReference type="GO" id="GO:0036064">
    <property type="term" value="C:ciliary basal body"/>
    <property type="evidence" value="ECO:0007669"/>
    <property type="project" value="TreeGrafter"/>
</dbReference>
<proteinExistence type="inferred from homology"/>
<dbReference type="GO" id="GO:0048513">
    <property type="term" value="P:animal organ development"/>
    <property type="evidence" value="ECO:0007669"/>
    <property type="project" value="UniProtKB-ARBA"/>
</dbReference>
<accession>G0U539</accession>
<dbReference type="InterPro" id="IPR041476">
    <property type="entry name" value="TRAF3IP1_C"/>
</dbReference>
<gene>
    <name evidence="14" type="ORF">TVY486_1000410</name>
</gene>
<feature type="compositionally biased region" description="Basic residues" evidence="11">
    <location>
        <begin position="292"/>
        <end position="301"/>
    </location>
</feature>
<keyword evidence="7" id="KW-0966">Cell projection</keyword>
<evidence type="ECO:0000259" key="12">
    <source>
        <dbReference type="Pfam" id="PF10243"/>
    </source>
</evidence>
<evidence type="ECO:0000256" key="4">
    <source>
        <dbReference type="ARBA" id="ARBA00022794"/>
    </source>
</evidence>
<feature type="domain" description="TRAF3-interacting protein 1 N-terminal" evidence="12">
    <location>
        <begin position="5"/>
        <end position="116"/>
    </location>
</feature>
<dbReference type="GO" id="GO:0042073">
    <property type="term" value="P:intraciliary transport"/>
    <property type="evidence" value="ECO:0007669"/>
    <property type="project" value="TreeGrafter"/>
</dbReference>
<dbReference type="AlphaFoldDB" id="G0U539"/>
<dbReference type="FunFam" id="1.10.418.50:FF:000001">
    <property type="entry name" value="TRAF3-interacting protein 1 isoform X1"/>
    <property type="match status" value="1"/>
</dbReference>
<keyword evidence="4" id="KW-0970">Cilium biogenesis/degradation</keyword>
<feature type="coiled-coil region" evidence="10">
    <location>
        <begin position="561"/>
        <end position="588"/>
    </location>
</feature>
<evidence type="ECO:0000256" key="3">
    <source>
        <dbReference type="ARBA" id="ARBA00022490"/>
    </source>
</evidence>
<sequence length="618" mass="69541">MPEAFVEKTQAELGAVISTPKLSEKLLMKPPFRFLHDIVTSFIKTTGFPADLYPEEMLDSANVSEKDSKILFLKLLIAAVEAATGSKTSAQPAKIVSGHEPENTNELLQLLASCAALSPEKKAEAVSAAKAAKDSSSEKKSKGDGSGDAAAAGSSKKRDEDDEERKKRHEEKRRKEKEGEEKSKGDEEKPKGDDEERKKKKEDDEERKKRHEEKRRKEKEAEEKSKGDEEKPRGDDEERKKKKEDDEERKKRHEEKRRKEKEAEEKSKGDEEKPKGDDEERKKKKEDDEERKKRHEEKRRKEKEAEEKSKGDDEERKKKKEDDEERKKRHEEKRRKEKEGSEKAKESPKEAPAEEKSSPVAGDDASEQPSHPAVRRTASAGKAPPRSKPTHEVVQDPNSNAASIAGVIRENRSSAKGGQDAEVEDENEWMRVAEQQSMKRSSDTGAGGDKGEARGYLGQQALQAKKEHEEEVARLAEKDARGPREGGIVIHSNRAGRTGGATMGESELSKLREQLQLLTKASNPLGKLLETIYDDIDTMSRELEMWRSEARSQALAASDARRQTTESLQEVHAQLQALEDAINDQILKTHNLRCSIINNDNAIAGMIRMIVNPDMMGR</sequence>
<comment type="subcellular location">
    <subcellularLocation>
        <location evidence="2">Cytoplasm</location>
        <location evidence="2">Cytoskeleton</location>
        <location evidence="2">Cilium axoneme</location>
    </subcellularLocation>
    <subcellularLocation>
        <location evidence="1">Cytoplasm</location>
        <location evidence="1">Cytoskeleton</location>
        <location evidence="1">Cilium basal body</location>
    </subcellularLocation>
</comment>
<comment type="similarity">
    <text evidence="8">Belongs to the TRAF3IP1 family.</text>
</comment>
<dbReference type="OMA" id="FRFLMDV"/>
<feature type="region of interest" description="Disordered" evidence="11">
    <location>
        <begin position="128"/>
        <end position="453"/>
    </location>
</feature>
<name>G0U539_TRYVY</name>
<feature type="compositionally biased region" description="Basic residues" evidence="11">
    <location>
        <begin position="250"/>
        <end position="259"/>
    </location>
</feature>
<feature type="compositionally biased region" description="Basic and acidic residues" evidence="11">
    <location>
        <begin position="218"/>
        <end position="239"/>
    </location>
</feature>
<keyword evidence="5 10" id="KW-0175">Coiled coil</keyword>
<feature type="compositionally biased region" description="Basic and acidic residues" evidence="11">
    <location>
        <begin position="176"/>
        <end position="197"/>
    </location>
</feature>
<feature type="compositionally biased region" description="Basic and acidic residues" evidence="11">
    <location>
        <begin position="260"/>
        <end position="281"/>
    </location>
</feature>
<keyword evidence="6" id="KW-0206">Cytoskeleton</keyword>
<protein>
    <recommendedName>
        <fullName evidence="9">TRAF3-interacting protein 1</fullName>
    </recommendedName>
</protein>
<feature type="compositionally biased region" description="Basic and acidic residues" evidence="11">
    <location>
        <begin position="337"/>
        <end position="357"/>
    </location>
</feature>
<evidence type="ECO:0000256" key="9">
    <source>
        <dbReference type="ARBA" id="ARBA00070492"/>
    </source>
</evidence>
<dbReference type="Pfam" id="PF10243">
    <property type="entry name" value="MIP-T3"/>
    <property type="match status" value="1"/>
</dbReference>
<evidence type="ECO:0000256" key="5">
    <source>
        <dbReference type="ARBA" id="ARBA00023054"/>
    </source>
</evidence>
<evidence type="ECO:0000313" key="14">
    <source>
        <dbReference type="EMBL" id="CCC50987.1"/>
    </source>
</evidence>
<feature type="region of interest" description="Disordered" evidence="11">
    <location>
        <begin position="475"/>
        <end position="502"/>
    </location>
</feature>